<organism evidence="1 2">
    <name type="scientific">Puccinia triticina</name>
    <dbReference type="NCBI Taxonomy" id="208348"/>
    <lineage>
        <taxon>Eukaryota</taxon>
        <taxon>Fungi</taxon>
        <taxon>Dikarya</taxon>
        <taxon>Basidiomycota</taxon>
        <taxon>Pucciniomycotina</taxon>
        <taxon>Pucciniomycetes</taxon>
        <taxon>Pucciniales</taxon>
        <taxon>Pucciniaceae</taxon>
        <taxon>Puccinia</taxon>
    </lineage>
</organism>
<dbReference type="GeneID" id="77812034"/>
<evidence type="ECO:0000313" key="2">
    <source>
        <dbReference type="Proteomes" id="UP001164743"/>
    </source>
</evidence>
<proteinExistence type="predicted"/>
<dbReference type="Proteomes" id="UP001164743">
    <property type="component" value="Chromosome 7A"/>
</dbReference>
<dbReference type="RefSeq" id="XP_053022350.1">
    <property type="nucleotide sequence ID" value="XM_053171139.1"/>
</dbReference>
<accession>A0ABY7CSQ4</accession>
<sequence>MPALRQLNTISRLLFDAPMSPSSSSAKAHCSRANNYFLALPSITVESHWLALFHLPMFYTGWVKNVGPDCQARRRSNSVLHVTCCPRAGRPPALVPQLEELLRGVVEGHYALKQLAKSSAESLLQANPAVWPLALPDPLLLLDNDHSDAAVLDVRAWLLQQTRAIVGSAVLKALLHSWLYRAEVIEVLQLLKVYLDWLQDAVEWSDRGYSPGFPFASESSPGDWQIFGNFLRLAVPLGLCTVDL</sequence>
<name>A0ABY7CSQ4_9BASI</name>
<evidence type="ECO:0000313" key="1">
    <source>
        <dbReference type="EMBL" id="WAQ86795.1"/>
    </source>
</evidence>
<protein>
    <submittedName>
        <fullName evidence="1">Uncharacterized protein</fullName>
    </submittedName>
</protein>
<keyword evidence="2" id="KW-1185">Reference proteome</keyword>
<gene>
    <name evidence="1" type="ORF">PtA15_7A524</name>
</gene>
<reference evidence="1" key="1">
    <citation type="submission" date="2022-10" db="EMBL/GenBank/DDBJ databases">
        <title>Puccinia triticina Genome sequencing and assembly.</title>
        <authorList>
            <person name="Li C."/>
        </authorList>
    </citation>
    <scope>NUCLEOTIDE SEQUENCE</scope>
    <source>
        <strain evidence="1">Pt15</strain>
    </source>
</reference>
<dbReference type="EMBL" id="CP110427">
    <property type="protein sequence ID" value="WAQ86795.1"/>
    <property type="molecule type" value="Genomic_DNA"/>
</dbReference>